<keyword evidence="8" id="KW-0282">Flagellum</keyword>
<dbReference type="Pfam" id="PF06429">
    <property type="entry name" value="Flg_bbr_C"/>
    <property type="match status" value="1"/>
</dbReference>
<comment type="subcellular location">
    <subcellularLocation>
        <location evidence="1 4">Bacterial flagellum basal body</location>
    </subcellularLocation>
</comment>
<dbReference type="PANTHER" id="PTHR30435">
    <property type="entry name" value="FLAGELLAR PROTEIN"/>
    <property type="match status" value="1"/>
</dbReference>
<evidence type="ECO:0000259" key="5">
    <source>
        <dbReference type="Pfam" id="PF00460"/>
    </source>
</evidence>
<evidence type="ECO:0000256" key="2">
    <source>
        <dbReference type="ARBA" id="ARBA00009677"/>
    </source>
</evidence>
<comment type="caution">
    <text evidence="8">The sequence shown here is derived from an EMBL/GenBank/DDBJ whole genome shotgun (WGS) entry which is preliminary data.</text>
</comment>
<dbReference type="PROSITE" id="PS00588">
    <property type="entry name" value="FLAGELLA_BB_ROD"/>
    <property type="match status" value="1"/>
</dbReference>
<keyword evidence="8" id="KW-0966">Cell projection</keyword>
<accession>A0ABV3TI33</accession>
<feature type="domain" description="Flagellar hook protein FlgE/F/G-like D1" evidence="7">
    <location>
        <begin position="82"/>
        <end position="148"/>
    </location>
</feature>
<dbReference type="InterPro" id="IPR001444">
    <property type="entry name" value="Flag_bb_rod_N"/>
</dbReference>
<comment type="subunit">
    <text evidence="4">The basal body constitutes a major portion of the flagellar organelle and consists of five rings (E,L,P,S, and M) mounted on a central rod. The rod consists of about 26 subunits of FlgG in the distal portion, and FlgB, FlgC and FlgF are thought to build up the proximal portion of the rod with about 6 subunits each.</text>
</comment>
<dbReference type="InterPro" id="IPR037925">
    <property type="entry name" value="FlgE/F/G-like"/>
</dbReference>
<sequence length="238" mass="25377">MDNAIYATLTRQSGLMQEMRTVANNIANASTTGFRREGVIFSEYVAGLEGDEPSLSMAYANGRNIDLQQGGLTQTGGRFDFAIEGDGFFMIETPQGNQLTRAGSFIPSPEGELLSPDGYRLLDPGGTPIAVPNGAQDIALASDGTLSAAGEPIAQIGVFLPNDPNGLNHVGGTRFAIPAGAQPVEQATLLQGFLEDSNVNPVSEISRMIEVQRAYELGQKFLDREDERIRGVISTLAR</sequence>
<proteinExistence type="inferred from homology"/>
<dbReference type="InterPro" id="IPR053967">
    <property type="entry name" value="LlgE_F_G-like_D1"/>
</dbReference>
<keyword evidence="8" id="KW-0969">Cilium</keyword>
<dbReference type="RefSeq" id="WP_295530969.1">
    <property type="nucleotide sequence ID" value="NZ_JBFRYC010000003.1"/>
</dbReference>
<dbReference type="InterPro" id="IPR019776">
    <property type="entry name" value="Flagellar_basal_body_rod_CS"/>
</dbReference>
<organism evidence="8 9">
    <name type="scientific">Thioclava arctica</name>
    <dbReference type="NCBI Taxonomy" id="3238301"/>
    <lineage>
        <taxon>Bacteria</taxon>
        <taxon>Pseudomonadati</taxon>
        <taxon>Pseudomonadota</taxon>
        <taxon>Alphaproteobacteria</taxon>
        <taxon>Rhodobacterales</taxon>
        <taxon>Paracoccaceae</taxon>
        <taxon>Thioclava</taxon>
    </lineage>
</organism>
<feature type="domain" description="Flagellar basal-body/hook protein C-terminal" evidence="6">
    <location>
        <begin position="191"/>
        <end position="229"/>
    </location>
</feature>
<evidence type="ECO:0000256" key="3">
    <source>
        <dbReference type="ARBA" id="ARBA00023143"/>
    </source>
</evidence>
<gene>
    <name evidence="8" type="ORF">AB4874_06060</name>
</gene>
<evidence type="ECO:0000313" key="8">
    <source>
        <dbReference type="EMBL" id="MEX1661215.1"/>
    </source>
</evidence>
<feature type="domain" description="Flagellar basal body rod protein N-terminal" evidence="5">
    <location>
        <begin position="12"/>
        <end position="35"/>
    </location>
</feature>
<dbReference type="InterPro" id="IPR012836">
    <property type="entry name" value="FlgF"/>
</dbReference>
<dbReference type="NCBIfam" id="TIGR03506">
    <property type="entry name" value="FlgEFG_subfam"/>
    <property type="match status" value="1"/>
</dbReference>
<dbReference type="Proteomes" id="UP001557465">
    <property type="component" value="Unassembled WGS sequence"/>
</dbReference>
<comment type="similarity">
    <text evidence="2 4">Belongs to the flagella basal body rod proteins family.</text>
</comment>
<dbReference type="InterPro" id="IPR020013">
    <property type="entry name" value="Flagellar_FlgE/F/G"/>
</dbReference>
<protein>
    <recommendedName>
        <fullName evidence="4">Flagellar basal-body rod protein FlgF</fullName>
    </recommendedName>
</protein>
<dbReference type="NCBIfam" id="NF009332">
    <property type="entry name" value="PRK12690.1"/>
    <property type="match status" value="1"/>
</dbReference>
<dbReference type="SUPFAM" id="SSF117143">
    <property type="entry name" value="Flagellar hook protein flgE"/>
    <property type="match status" value="1"/>
</dbReference>
<keyword evidence="9" id="KW-1185">Reference proteome</keyword>
<dbReference type="PANTHER" id="PTHR30435:SF19">
    <property type="entry name" value="FLAGELLAR BASAL-BODY ROD PROTEIN FLGG"/>
    <property type="match status" value="1"/>
</dbReference>
<dbReference type="Pfam" id="PF22692">
    <property type="entry name" value="LlgE_F_G_D1"/>
    <property type="match status" value="1"/>
</dbReference>
<dbReference type="EMBL" id="JBFRYC010000003">
    <property type="protein sequence ID" value="MEX1661215.1"/>
    <property type="molecule type" value="Genomic_DNA"/>
</dbReference>
<evidence type="ECO:0000259" key="6">
    <source>
        <dbReference type="Pfam" id="PF06429"/>
    </source>
</evidence>
<evidence type="ECO:0000256" key="4">
    <source>
        <dbReference type="RuleBase" id="RU362116"/>
    </source>
</evidence>
<dbReference type="InterPro" id="IPR010930">
    <property type="entry name" value="Flg_bb/hook_C_dom"/>
</dbReference>
<name>A0ABV3TI33_9RHOB</name>
<evidence type="ECO:0000313" key="9">
    <source>
        <dbReference type="Proteomes" id="UP001557465"/>
    </source>
</evidence>
<dbReference type="NCBIfam" id="TIGR02490">
    <property type="entry name" value="flgF"/>
    <property type="match status" value="1"/>
</dbReference>
<dbReference type="Pfam" id="PF00460">
    <property type="entry name" value="Flg_bb_rod"/>
    <property type="match status" value="1"/>
</dbReference>
<keyword evidence="3 4" id="KW-0975">Bacterial flagellum</keyword>
<evidence type="ECO:0000259" key="7">
    <source>
        <dbReference type="Pfam" id="PF22692"/>
    </source>
</evidence>
<evidence type="ECO:0000256" key="1">
    <source>
        <dbReference type="ARBA" id="ARBA00004117"/>
    </source>
</evidence>
<reference evidence="8 9" key="1">
    <citation type="journal article" date="2011" name="Int. J. Syst. Evol. Microbiol.">
        <title>Zhongshania antarctica gen. nov., sp. nov. and Zhongshania guokunii sp. nov., gammaproteobacteria respectively isolated from coastal attached (fast) ice and surface seawater of the Antarctic.</title>
        <authorList>
            <person name="Li H.J."/>
            <person name="Zhang X.Y."/>
            <person name="Chen C.X."/>
            <person name="Zhang Y.J."/>
            <person name="Gao Z.M."/>
            <person name="Yu Y."/>
            <person name="Chen X.L."/>
            <person name="Chen B."/>
            <person name="Zhang Y.Z."/>
        </authorList>
    </citation>
    <scope>NUCLEOTIDE SEQUENCE [LARGE SCALE GENOMIC DNA]</scope>
    <source>
        <strain evidence="8 9">15-R06ZXC-3</strain>
    </source>
</reference>